<feature type="compositionally biased region" description="Low complexity" evidence="1">
    <location>
        <begin position="851"/>
        <end position="862"/>
    </location>
</feature>
<feature type="domain" description="Histone deacetylase" evidence="2">
    <location>
        <begin position="163"/>
        <end position="509"/>
    </location>
</feature>
<keyword evidence="4" id="KW-1185">Reference proteome</keyword>
<sequence>MSQPPTPPRRGATSLGLFIQPACLQHKYIRHSNSSHIFERPERLRAVLLGVAAAVAWLEEADASVVGNAGANGAPHPPGNRLITPSTTGDDLSSLLSGLSIAGSFQCPTHLSIVPPPVPPPTPGQILLHHPAVQLAHSPPVDAPFPFLGQGSTNPGGALPSSAYLKDLFKWASEAVETIKATGCEIPSGLGLNQGDLYLGPGSILAIEGAIQTVCQAIDRVCDSLVPIKMEPSTPPPHVHANGIRVTPPMDNGYFDPASAPSRGFSKAFCAIRPPGHHCGEDLPSGFCYVNNVVVGALHAYLQHDIDRAIIIDFDLHHGNGTQALVMPLNAASHAEDLAVKAGKPQAMAGRDGKRRRGWKGFYGSVHDIYSYPCEDGDLDLIKDASISLAAHGQYIENIHLQPYASEADFYERIYPKYLALLEKAKQFMEDTGAEPGRTIVLISAGFDACEHEYQAMQRHDRRVPVSFFSRYTRDIIAFADKYTEGKVVSVLEGGYSDRALTSAAMGHVIGLLDREGDAAWWTEAELINVGITCATPSTLLSRRVACLLHMQIEKATKKKRTGKLGPFPSELSHLPHLARAHALLAHFEGTPPETVPSATNTPQQGSRMMLRGRRKPNGEDEVAVTPPPTASRRGRGKAAGTPTDVGARTKLAAGTSATPTPTPVAKKTATAMSPEKKALPSSASAPALVTQDAEVKAEDAGTMGEVAEGLARAMAGVTLQADNTDKVVTSDEPAGTGWQPAPTQLEQQQQSNIPPADSTFSAATSQPQESERSRVFLRFARPTPTPPSEPAESLDTPITNPIPSQQVHAAPPLPPQTVYPSLSALLNPSVPAQSSGPYSSDTARQAYRESSAGAASASASSTTEGEYVSATGGMSGSDAERDQREGTGETTTTNSSEGPIMPGRFGRQ</sequence>
<dbReference type="InterPro" id="IPR000286">
    <property type="entry name" value="HDACs"/>
</dbReference>
<dbReference type="Proteomes" id="UP000279259">
    <property type="component" value="Unassembled WGS sequence"/>
</dbReference>
<dbReference type="OrthoDB" id="5232919at2759"/>
<feature type="compositionally biased region" description="Polar residues" evidence="1">
    <location>
        <begin position="797"/>
        <end position="808"/>
    </location>
</feature>
<evidence type="ECO:0000313" key="3">
    <source>
        <dbReference type="EMBL" id="RSH85253.1"/>
    </source>
</evidence>
<gene>
    <name evidence="3" type="ORF">EHS25_005060</name>
</gene>
<feature type="compositionally biased region" description="Low complexity" evidence="1">
    <location>
        <begin position="740"/>
        <end position="751"/>
    </location>
</feature>
<feature type="compositionally biased region" description="Polar residues" evidence="1">
    <location>
        <begin position="597"/>
        <end position="607"/>
    </location>
</feature>
<feature type="region of interest" description="Disordered" evidence="1">
    <location>
        <begin position="590"/>
        <end position="690"/>
    </location>
</feature>
<proteinExistence type="predicted"/>
<dbReference type="PRINTS" id="PR01270">
    <property type="entry name" value="HDASUPER"/>
</dbReference>
<dbReference type="AlphaFoldDB" id="A0A427Y2K0"/>
<protein>
    <recommendedName>
        <fullName evidence="2">Histone deacetylase domain-containing protein</fullName>
    </recommendedName>
</protein>
<dbReference type="Pfam" id="PF00850">
    <property type="entry name" value="Hist_deacetyl"/>
    <property type="match status" value="1"/>
</dbReference>
<reference evidence="3 4" key="1">
    <citation type="submission" date="2018-11" db="EMBL/GenBank/DDBJ databases">
        <title>Genome sequence of Saitozyma podzolica DSM 27192.</title>
        <authorList>
            <person name="Aliyu H."/>
            <person name="Gorte O."/>
            <person name="Ochsenreither K."/>
        </authorList>
    </citation>
    <scope>NUCLEOTIDE SEQUENCE [LARGE SCALE GENOMIC DNA]</scope>
    <source>
        <strain evidence="3 4">DSM 27192</strain>
    </source>
</reference>
<dbReference type="GO" id="GO:0004407">
    <property type="term" value="F:histone deacetylase activity"/>
    <property type="evidence" value="ECO:0007669"/>
    <property type="project" value="TreeGrafter"/>
</dbReference>
<dbReference type="InterPro" id="IPR023801">
    <property type="entry name" value="His_deacetylse_dom"/>
</dbReference>
<feature type="compositionally biased region" description="Basic and acidic residues" evidence="1">
    <location>
        <begin position="879"/>
        <end position="888"/>
    </location>
</feature>
<dbReference type="STRING" id="1890683.A0A427Y2K0"/>
<dbReference type="InterPro" id="IPR053244">
    <property type="entry name" value="HDAC_HD_type_1"/>
</dbReference>
<name>A0A427Y2K0_9TREE</name>
<evidence type="ECO:0000259" key="2">
    <source>
        <dbReference type="Pfam" id="PF00850"/>
    </source>
</evidence>
<dbReference type="PANTHER" id="PTHR47558">
    <property type="entry name" value="HISTONE DEACETYLASE HOS3"/>
    <property type="match status" value="1"/>
</dbReference>
<comment type="caution">
    <text evidence="3">The sequence shown here is derived from an EMBL/GenBank/DDBJ whole genome shotgun (WGS) entry which is preliminary data.</text>
</comment>
<evidence type="ECO:0000313" key="4">
    <source>
        <dbReference type="Proteomes" id="UP000279259"/>
    </source>
</evidence>
<feature type="compositionally biased region" description="Polar residues" evidence="1">
    <location>
        <begin position="759"/>
        <end position="769"/>
    </location>
</feature>
<dbReference type="EMBL" id="RSCD01000021">
    <property type="protein sequence ID" value="RSH85253.1"/>
    <property type="molecule type" value="Genomic_DNA"/>
</dbReference>
<dbReference type="PANTHER" id="PTHR47558:SF1">
    <property type="entry name" value="HISTONE DEACETYLASE HOS3"/>
    <property type="match status" value="1"/>
</dbReference>
<dbReference type="InterPro" id="IPR023696">
    <property type="entry name" value="Ureohydrolase_dom_sf"/>
</dbReference>
<feature type="region of interest" description="Disordered" evidence="1">
    <location>
        <begin position="728"/>
        <end position="909"/>
    </location>
</feature>
<feature type="compositionally biased region" description="Polar residues" evidence="1">
    <location>
        <begin position="819"/>
        <end position="844"/>
    </location>
</feature>
<dbReference type="SUPFAM" id="SSF52768">
    <property type="entry name" value="Arginase/deacetylase"/>
    <property type="match status" value="1"/>
</dbReference>
<dbReference type="GO" id="GO:0005634">
    <property type="term" value="C:nucleus"/>
    <property type="evidence" value="ECO:0007669"/>
    <property type="project" value="TreeGrafter"/>
</dbReference>
<dbReference type="GO" id="GO:0010468">
    <property type="term" value="P:regulation of gene expression"/>
    <property type="evidence" value="ECO:0007669"/>
    <property type="project" value="UniProtKB-ARBA"/>
</dbReference>
<feature type="compositionally biased region" description="Low complexity" evidence="1">
    <location>
        <begin position="653"/>
        <end position="689"/>
    </location>
</feature>
<evidence type="ECO:0000256" key="1">
    <source>
        <dbReference type="SAM" id="MobiDB-lite"/>
    </source>
</evidence>
<dbReference type="InterPro" id="IPR037138">
    <property type="entry name" value="His_deacetylse_dom_sf"/>
</dbReference>
<organism evidence="3 4">
    <name type="scientific">Saitozyma podzolica</name>
    <dbReference type="NCBI Taxonomy" id="1890683"/>
    <lineage>
        <taxon>Eukaryota</taxon>
        <taxon>Fungi</taxon>
        <taxon>Dikarya</taxon>
        <taxon>Basidiomycota</taxon>
        <taxon>Agaricomycotina</taxon>
        <taxon>Tremellomycetes</taxon>
        <taxon>Tremellales</taxon>
        <taxon>Trimorphomycetaceae</taxon>
        <taxon>Saitozyma</taxon>
    </lineage>
</organism>
<dbReference type="Gene3D" id="3.40.800.20">
    <property type="entry name" value="Histone deacetylase domain"/>
    <property type="match status" value="1"/>
</dbReference>
<accession>A0A427Y2K0</accession>